<organism evidence="3">
    <name type="scientific">uncultured Sporomusa sp</name>
    <dbReference type="NCBI Taxonomy" id="307249"/>
    <lineage>
        <taxon>Bacteria</taxon>
        <taxon>Bacillati</taxon>
        <taxon>Bacillota</taxon>
        <taxon>Negativicutes</taxon>
        <taxon>Selenomonadales</taxon>
        <taxon>Sporomusaceae</taxon>
        <taxon>Sporomusa</taxon>
        <taxon>environmental samples</taxon>
    </lineage>
</organism>
<dbReference type="Pfam" id="PF21113">
    <property type="entry name" value="LarA_C"/>
    <property type="match status" value="1"/>
</dbReference>
<evidence type="ECO:0000313" key="3">
    <source>
        <dbReference type="EMBL" id="SCM83566.1"/>
    </source>
</evidence>
<dbReference type="AlphaFoldDB" id="A0A212M1C9"/>
<dbReference type="Gene3D" id="3.40.50.11440">
    <property type="match status" value="1"/>
</dbReference>
<evidence type="ECO:0000259" key="1">
    <source>
        <dbReference type="Pfam" id="PF09861"/>
    </source>
</evidence>
<proteinExistence type="predicted"/>
<dbReference type="InterPro" id="IPR043166">
    <property type="entry name" value="LarA-like_C"/>
</dbReference>
<dbReference type="Gene3D" id="3.90.226.30">
    <property type="match status" value="1"/>
</dbReference>
<dbReference type="InterPro" id="IPR048068">
    <property type="entry name" value="LarA-like"/>
</dbReference>
<dbReference type="Pfam" id="PF09861">
    <property type="entry name" value="Lar_N"/>
    <property type="match status" value="1"/>
</dbReference>
<feature type="domain" description="Lactate racemase C-terminal" evidence="2">
    <location>
        <begin position="283"/>
        <end position="422"/>
    </location>
</feature>
<dbReference type="InterPro" id="IPR047926">
    <property type="entry name" value="Ni_dep_LarA"/>
</dbReference>
<dbReference type="PANTHER" id="PTHR33171:SF17">
    <property type="entry name" value="LARA-LIKE N-TERMINAL DOMAIN-CONTAINING PROTEIN"/>
    <property type="match status" value="1"/>
</dbReference>
<dbReference type="NCBIfam" id="NF033504">
    <property type="entry name" value="Ni_dep_LarA"/>
    <property type="match status" value="1"/>
</dbReference>
<dbReference type="EMBL" id="FMJE01000007">
    <property type="protein sequence ID" value="SCM83566.1"/>
    <property type="molecule type" value="Genomic_DNA"/>
</dbReference>
<dbReference type="RefSeq" id="WP_075757124.1">
    <property type="nucleotide sequence ID" value="NZ_LT608335.1"/>
</dbReference>
<dbReference type="PANTHER" id="PTHR33171">
    <property type="entry name" value="LAR_N DOMAIN-CONTAINING PROTEIN"/>
    <property type="match status" value="1"/>
</dbReference>
<gene>
    <name evidence="3" type="ORF">KL86SPO_70424</name>
</gene>
<dbReference type="GO" id="GO:0050043">
    <property type="term" value="F:lactate racemase activity"/>
    <property type="evidence" value="ECO:0007669"/>
    <property type="project" value="InterPro"/>
</dbReference>
<dbReference type="InterPro" id="IPR018657">
    <property type="entry name" value="LarA-like_N"/>
</dbReference>
<reference evidence="3" key="1">
    <citation type="submission" date="2016-08" db="EMBL/GenBank/DDBJ databases">
        <authorList>
            <person name="Seilhamer J.J."/>
        </authorList>
    </citation>
    <scope>NUCLEOTIDE SEQUENCE</scope>
    <source>
        <strain evidence="3">86</strain>
    </source>
</reference>
<evidence type="ECO:0000259" key="2">
    <source>
        <dbReference type="Pfam" id="PF21113"/>
    </source>
</evidence>
<protein>
    <submittedName>
        <fullName evidence="3">Uncharacterized protein</fullName>
    </submittedName>
</protein>
<dbReference type="InterPro" id="IPR048520">
    <property type="entry name" value="LarA_C"/>
</dbReference>
<sequence>MFTEFHLGYGSEEIKISLPQQQILHVIEGKHAEAVADIPAAVKAALANPIGTPPLNQIVKTGDKVCLIASDITRAWVRHDLFLPPLLDELNAADIPDSDITLVVALGAHRHHTAEENITTYGQEVVERITIKQSHAPVAADFVKIGTTSRGVDSYIYKTVAQADKVILTGGIAYHLMAGFGGGRKSIMPGISGYSSIQGNHSFCLHDTVGQGISPHCISGKLSGNNMHEDMTEMAAMLGPAFLLNAVLTPAGKFAGFVAGHWHDAWLEGCRTVEDIFGVPITAKADLVIGSAGGFPKDINLYQGSKTIDNAYMAVKEGGVIILLLECRDIKEPPDFSGWFDFVSLQDRELQLRKGFTVPGFIALKCGLIAKQVSLILVTLPQNKDFIAKAGIIPATSLEEAMAIAEQKLGGKDYTITVMPHAANTVPVLKG</sequence>
<accession>A0A212M1C9</accession>
<name>A0A212M1C9_9FIRM</name>
<feature type="domain" description="LarA-like N-terminal" evidence="1">
    <location>
        <begin position="9"/>
        <end position="206"/>
    </location>
</feature>